<keyword evidence="4" id="KW-0804">Transcription</keyword>
<dbReference type="Gene3D" id="1.10.287.100">
    <property type="match status" value="1"/>
</dbReference>
<dbReference type="SMART" id="SM01371">
    <property type="entry name" value="TFIIA"/>
    <property type="match status" value="1"/>
</dbReference>
<dbReference type="PANTHER" id="PTHR12694:SF8">
    <property type="entry name" value="TRANSCRIPTION INITIATION FACTOR IIA SUBUNIT 1"/>
    <property type="match status" value="1"/>
</dbReference>
<dbReference type="GO" id="GO:0006367">
    <property type="term" value="P:transcription initiation at RNA polymerase II promoter"/>
    <property type="evidence" value="ECO:0007669"/>
    <property type="project" value="InterPro"/>
</dbReference>
<dbReference type="SUPFAM" id="SSF50784">
    <property type="entry name" value="Transcription factor IIA (TFIIA), beta-barrel domain"/>
    <property type="match status" value="1"/>
</dbReference>
<name>A0A7M7KIP1_VARDE</name>
<keyword evidence="5" id="KW-0539">Nucleus</keyword>
<dbReference type="RefSeq" id="XP_022667399.1">
    <property type="nucleotide sequence ID" value="XM_022811664.1"/>
</dbReference>
<comment type="subcellular location">
    <subcellularLocation>
        <location evidence="1">Nucleus</location>
    </subcellularLocation>
</comment>
<reference evidence="7" key="1">
    <citation type="submission" date="2021-01" db="UniProtKB">
        <authorList>
            <consortium name="EnsemblMetazoa"/>
        </authorList>
    </citation>
    <scope>IDENTIFICATION</scope>
</reference>
<protein>
    <recommendedName>
        <fullName evidence="9">Transcription initiation factor IIA subunit 1</fullName>
    </recommendedName>
</protein>
<evidence type="ECO:0000256" key="5">
    <source>
        <dbReference type="ARBA" id="ARBA00023242"/>
    </source>
</evidence>
<accession>A0A7M7KIP1</accession>
<dbReference type="InterPro" id="IPR004855">
    <property type="entry name" value="TFIIA_asu/bsu"/>
</dbReference>
<evidence type="ECO:0000256" key="1">
    <source>
        <dbReference type="ARBA" id="ARBA00004123"/>
    </source>
</evidence>
<dbReference type="PANTHER" id="PTHR12694">
    <property type="entry name" value="TRANSCRIPTION INITIATION FACTOR IIA SUBUNIT 1"/>
    <property type="match status" value="1"/>
</dbReference>
<keyword evidence="3" id="KW-0805">Transcription regulation</keyword>
<dbReference type="GeneID" id="111252961"/>
<dbReference type="KEGG" id="vde:111252961"/>
<dbReference type="GO" id="GO:0005672">
    <property type="term" value="C:transcription factor TFIIA complex"/>
    <property type="evidence" value="ECO:0007669"/>
    <property type="project" value="InterPro"/>
</dbReference>
<dbReference type="Pfam" id="PF03153">
    <property type="entry name" value="TFIIA"/>
    <property type="match status" value="1"/>
</dbReference>
<feature type="compositionally biased region" description="Acidic residues" evidence="6">
    <location>
        <begin position="323"/>
        <end position="360"/>
    </location>
</feature>
<dbReference type="FunCoup" id="A0A7M7KIP1">
    <property type="interactions" value="1977"/>
</dbReference>
<evidence type="ECO:0000313" key="7">
    <source>
        <dbReference type="EnsemblMetazoa" id="XP_022667399"/>
    </source>
</evidence>
<dbReference type="EnsemblMetazoa" id="XM_022811664">
    <property type="protein sequence ID" value="XP_022667399"/>
    <property type="gene ID" value="LOC111252961"/>
</dbReference>
<evidence type="ECO:0000256" key="6">
    <source>
        <dbReference type="SAM" id="MobiDB-lite"/>
    </source>
</evidence>
<dbReference type="FunFam" id="2.30.18.10:FF:000002">
    <property type="entry name" value="Transcription initiation factor IIA subunit 1"/>
    <property type="match status" value="1"/>
</dbReference>
<dbReference type="SUPFAM" id="SSF47396">
    <property type="entry name" value="Transcription factor IIA (TFIIA), alpha-helical domain"/>
    <property type="match status" value="1"/>
</dbReference>
<evidence type="ECO:0000256" key="2">
    <source>
        <dbReference type="ARBA" id="ARBA00010059"/>
    </source>
</evidence>
<dbReference type="InParanoid" id="A0A7M7KIP1"/>
<keyword evidence="8" id="KW-1185">Reference proteome</keyword>
<dbReference type="OrthoDB" id="6275927at2759"/>
<feature type="region of interest" description="Disordered" evidence="6">
    <location>
        <begin position="298"/>
        <end position="360"/>
    </location>
</feature>
<evidence type="ECO:0000256" key="4">
    <source>
        <dbReference type="ARBA" id="ARBA00023163"/>
    </source>
</evidence>
<comment type="similarity">
    <text evidence="2">Belongs to the TFIIA subunit 1 family.</text>
</comment>
<dbReference type="InterPro" id="IPR009088">
    <property type="entry name" value="TFIIA_b-brl"/>
</dbReference>
<evidence type="ECO:0000313" key="8">
    <source>
        <dbReference type="Proteomes" id="UP000594260"/>
    </source>
</evidence>
<evidence type="ECO:0008006" key="9">
    <source>
        <dbReference type="Google" id="ProtNLM"/>
    </source>
</evidence>
<organism evidence="7 8">
    <name type="scientific">Varroa destructor</name>
    <name type="common">Honeybee mite</name>
    <dbReference type="NCBI Taxonomy" id="109461"/>
    <lineage>
        <taxon>Eukaryota</taxon>
        <taxon>Metazoa</taxon>
        <taxon>Ecdysozoa</taxon>
        <taxon>Arthropoda</taxon>
        <taxon>Chelicerata</taxon>
        <taxon>Arachnida</taxon>
        <taxon>Acari</taxon>
        <taxon>Parasitiformes</taxon>
        <taxon>Mesostigmata</taxon>
        <taxon>Gamasina</taxon>
        <taxon>Dermanyssoidea</taxon>
        <taxon>Varroidae</taxon>
        <taxon>Varroa</taxon>
    </lineage>
</organism>
<evidence type="ECO:0000256" key="3">
    <source>
        <dbReference type="ARBA" id="ARBA00023015"/>
    </source>
</evidence>
<dbReference type="Gene3D" id="2.30.18.10">
    <property type="entry name" value="Transcription factor IIA (TFIIA), beta-barrel domain"/>
    <property type="match status" value="1"/>
</dbReference>
<dbReference type="FunFam" id="1.10.287.100:FF:000001">
    <property type="entry name" value="Transcription initiation factor IIA subunit"/>
    <property type="match status" value="1"/>
</dbReference>
<dbReference type="CDD" id="cd07976">
    <property type="entry name" value="TFIIA_alpha_beta_like"/>
    <property type="match status" value="2"/>
</dbReference>
<dbReference type="OMA" id="EVCDASQ"/>
<proteinExistence type="inferred from homology"/>
<dbReference type="Proteomes" id="UP000594260">
    <property type="component" value="Unplaced"/>
</dbReference>
<sequence length="409" mass="43418">MSSTNVARIYKSVIEDVITGVKDAFLDEGVDEQVLQELKQLWEKKLTESKAIEPVEPPVPLVKVNTTSAPAAAKQLISKSIGVSKVAASTPKAEPGVLQPITVQRNPPPVTTEQFAFPQMIQSAPVVNPQIIHYSGAGVNVGGAVGSMAAPQTVANVGGVTGPITIRMPTASTAGATLPLASTTGAITLTPEMTAQLLNSSNNALSSAQMQAIHNVMLTRQQIARSTGQAQYTITVPMQQMAGAGGPVTAGPVTQMAVAGGALGTPVTLATAQQLQQQMANQQQVAGATQQLRLGRLPGQTDGAMIDSSDSSDSSEDERLGAEEDDRDELDDEDDDRAEHEVDEEPLNSADDVSDEEVSEVQEIDNVVVCQYDKISRSRNRWKFNLKDGIMNIQGRDYVFQKSVGDAEW</sequence>
<dbReference type="AlphaFoldDB" id="A0A7M7KIP1"/>